<keyword evidence="4" id="KW-1185">Reference proteome</keyword>
<dbReference type="RefSeq" id="WP_077665422.1">
    <property type="nucleotide sequence ID" value="NZ_JALJCU010000004.1"/>
</dbReference>
<keyword evidence="1" id="KW-1133">Transmembrane helix</keyword>
<feature type="domain" description="DUF1266" evidence="2">
    <location>
        <begin position="164"/>
        <end position="315"/>
    </location>
</feature>
<proteinExistence type="predicted"/>
<keyword evidence="1" id="KW-0812">Transmembrane</keyword>
<comment type="caution">
    <text evidence="3">The sequence shown here is derived from an EMBL/GenBank/DDBJ whole genome shotgun (WGS) entry which is preliminary data.</text>
</comment>
<dbReference type="Pfam" id="PF06889">
    <property type="entry name" value="DUF1266"/>
    <property type="match status" value="1"/>
</dbReference>
<dbReference type="Proteomes" id="UP001206350">
    <property type="component" value="Unassembled WGS sequence"/>
</dbReference>
<dbReference type="EMBL" id="JALJCU010000004">
    <property type="protein sequence ID" value="MCQ9120429.1"/>
    <property type="molecule type" value="Genomic_DNA"/>
</dbReference>
<dbReference type="InterPro" id="IPR009677">
    <property type="entry name" value="DUF1266"/>
</dbReference>
<sequence>MSIAKKLKFQDLKKGTASLLKGLVSVVIGGGLIINEFLNYFSSIENKWILWILSSVLVIYGLVKMFTGWVVFQSANQSVGEPFFGLLILPEPKAPLQNDEEKYAFLIDGFYESSLILHDDKESLAELKNNPLHRRELSVQYGDSFALNDFYGIYNEAESTVKSSLSNSWDINSSEEAREQIAALWDGAMEGAEMSLMAYSNAEDLIQSIVELGFDNKDMDAEKINVSGFDLVRTIWVARHSYVAGYIEAEELRAISRNVAAFTAANYANWQELGYSYLVSYLDWLENAKPSFAYNMLKERVYAVSQYLSQQHSPLAGTSLDELRAYFDSLPVGEN</sequence>
<protein>
    <submittedName>
        <fullName evidence="3">DUF1266 domain-containing protein</fullName>
    </submittedName>
</protein>
<accession>A0AAW5L7S7</accession>
<gene>
    <name evidence="3" type="ORF">MUU45_002219</name>
</gene>
<name>A0AAW5L7S7_9PAST</name>
<evidence type="ECO:0000259" key="2">
    <source>
        <dbReference type="Pfam" id="PF06889"/>
    </source>
</evidence>
<keyword evidence="1" id="KW-0472">Membrane</keyword>
<dbReference type="AlphaFoldDB" id="A0AAW5L7S7"/>
<organism evidence="3 4">
    <name type="scientific">Rodentibacter pneumotropicus</name>
    <dbReference type="NCBI Taxonomy" id="758"/>
    <lineage>
        <taxon>Bacteria</taxon>
        <taxon>Pseudomonadati</taxon>
        <taxon>Pseudomonadota</taxon>
        <taxon>Gammaproteobacteria</taxon>
        <taxon>Pasteurellales</taxon>
        <taxon>Pasteurellaceae</taxon>
        <taxon>Rodentibacter</taxon>
    </lineage>
</organism>
<evidence type="ECO:0000313" key="3">
    <source>
        <dbReference type="EMBL" id="MCQ9120429.1"/>
    </source>
</evidence>
<evidence type="ECO:0000313" key="4">
    <source>
        <dbReference type="Proteomes" id="UP001206350"/>
    </source>
</evidence>
<reference evidence="3 4" key="1">
    <citation type="journal article" date="2022" name="Microbiol. Spectr.">
        <title>Microbiota of the Pregnant Mouse: Characterization of the Bacterial Communities in the Oral Cavity, Lung, Intestine, and Vagina through Culture and DNA Sequencing.</title>
        <authorList>
            <person name="Greenberg J.M."/>
            <person name="Romero R."/>
            <person name="Winters A.D."/>
            <person name="Galaz J."/>
            <person name="Garcia-Flores V."/>
            <person name="Arenas-Hernandez M."/>
            <person name="Panzer J."/>
            <person name="Shaffer Z."/>
            <person name="Kracht D.J."/>
            <person name="Gomez-Lopez N."/>
            <person name="Theis K.R."/>
        </authorList>
    </citation>
    <scope>NUCLEOTIDE SEQUENCE [LARGE SCALE GENOMIC DNA]</scope>
    <source>
        <strain evidence="3 4">MAC-C1-H1</strain>
    </source>
</reference>
<feature type="transmembrane region" description="Helical" evidence="1">
    <location>
        <begin position="20"/>
        <end position="42"/>
    </location>
</feature>
<evidence type="ECO:0000256" key="1">
    <source>
        <dbReference type="SAM" id="Phobius"/>
    </source>
</evidence>
<feature type="transmembrane region" description="Helical" evidence="1">
    <location>
        <begin position="48"/>
        <end position="72"/>
    </location>
</feature>